<dbReference type="PANTHER" id="PTHR42951:SF17">
    <property type="entry name" value="METALLO-BETA-LACTAMASE DOMAIN-CONTAINING PROTEIN"/>
    <property type="match status" value="1"/>
</dbReference>
<proteinExistence type="predicted"/>
<dbReference type="Proteomes" id="UP001596161">
    <property type="component" value="Unassembled WGS sequence"/>
</dbReference>
<keyword evidence="3" id="KW-0378">Hydrolase</keyword>
<dbReference type="Gene3D" id="3.60.15.10">
    <property type="entry name" value="Ribonuclease Z/Hydroxyacylglutathione hydrolase-like"/>
    <property type="match status" value="1"/>
</dbReference>
<dbReference type="GO" id="GO:0008800">
    <property type="term" value="F:beta-lactamase activity"/>
    <property type="evidence" value="ECO:0007669"/>
    <property type="project" value="UniProtKB-EC"/>
</dbReference>
<reference evidence="4" key="1">
    <citation type="journal article" date="2019" name="Int. J. Syst. Evol. Microbiol.">
        <title>The Global Catalogue of Microorganisms (GCM) 10K type strain sequencing project: providing services to taxonomists for standard genome sequencing and annotation.</title>
        <authorList>
            <consortium name="The Broad Institute Genomics Platform"/>
            <consortium name="The Broad Institute Genome Sequencing Center for Infectious Disease"/>
            <person name="Wu L."/>
            <person name="Ma J."/>
        </authorList>
    </citation>
    <scope>NUCLEOTIDE SEQUENCE [LARGE SCALE GENOMIC DNA]</scope>
    <source>
        <strain evidence="4">KACC 12602</strain>
    </source>
</reference>
<dbReference type="NCBIfam" id="NF012229">
    <property type="entry name" value="bla_class_B_core"/>
    <property type="match status" value="1"/>
</dbReference>
<dbReference type="EC" id="3.5.2.6" evidence="3"/>
<dbReference type="PANTHER" id="PTHR42951">
    <property type="entry name" value="METALLO-BETA-LACTAMASE DOMAIN-CONTAINING"/>
    <property type="match status" value="1"/>
</dbReference>
<feature type="region of interest" description="Disordered" evidence="1">
    <location>
        <begin position="290"/>
        <end position="309"/>
    </location>
</feature>
<evidence type="ECO:0000256" key="1">
    <source>
        <dbReference type="SAM" id="MobiDB-lite"/>
    </source>
</evidence>
<organism evidence="3 4">
    <name type="scientific">Adhaeribacter terreus</name>
    <dbReference type="NCBI Taxonomy" id="529703"/>
    <lineage>
        <taxon>Bacteria</taxon>
        <taxon>Pseudomonadati</taxon>
        <taxon>Bacteroidota</taxon>
        <taxon>Cytophagia</taxon>
        <taxon>Cytophagales</taxon>
        <taxon>Hymenobacteraceae</taxon>
        <taxon>Adhaeribacter</taxon>
    </lineage>
</organism>
<feature type="domain" description="Metallo-beta-lactamase" evidence="2">
    <location>
        <begin position="56"/>
        <end position="247"/>
    </location>
</feature>
<evidence type="ECO:0000313" key="4">
    <source>
        <dbReference type="Proteomes" id="UP001596161"/>
    </source>
</evidence>
<dbReference type="SMART" id="SM00849">
    <property type="entry name" value="Lactamase_B"/>
    <property type="match status" value="1"/>
</dbReference>
<dbReference type="InterPro" id="IPR001279">
    <property type="entry name" value="Metallo-B-lactamas"/>
</dbReference>
<dbReference type="NCBIfam" id="NF033105">
    <property type="entry name" value="bla_subclass_B3"/>
    <property type="match status" value="1"/>
</dbReference>
<comment type="caution">
    <text evidence="3">The sequence shown here is derived from an EMBL/GenBank/DDBJ whole genome shotgun (WGS) entry which is preliminary data.</text>
</comment>
<dbReference type="RefSeq" id="WP_378017701.1">
    <property type="nucleotide sequence ID" value="NZ_JBHSKT010000006.1"/>
</dbReference>
<dbReference type="EMBL" id="JBHSKT010000006">
    <property type="protein sequence ID" value="MFC5271336.1"/>
    <property type="molecule type" value="Genomic_DNA"/>
</dbReference>
<name>A0ABW0EDM3_9BACT</name>
<dbReference type="SUPFAM" id="SSF56281">
    <property type="entry name" value="Metallo-hydrolase/oxidoreductase"/>
    <property type="match status" value="1"/>
</dbReference>
<dbReference type="Pfam" id="PF00753">
    <property type="entry name" value="Lactamase_B"/>
    <property type="match status" value="1"/>
</dbReference>
<sequence>MHVFGQELPAKKMPTKEELAKNNKLFIELANKHLHWDEPTEPAHVVGPLYFVGTRGLSSWLFVTSEGNILLNTGTPRSGPMIVESIRKLGFKPEDIKIIINGHGHSDHAGAFAYMKKLTGAQIAIMEPDVAMIEDGGKSDFHYGKDYKIMGQPPVKVDRILHDGDIVKLGEVSLTAHLTPGHTKGSTTWVTTLMEGGKQYKVVFPDGAGFNPGYQIANPEEYPGINQDYRKTLTFLESLKPDIWGGHHTEYFDLENKKKRAATEEIKAWIDPEGYRRFIAGKRKAFEEETALEMGRKKDVGGKSNLKKN</sequence>
<dbReference type="InterPro" id="IPR050855">
    <property type="entry name" value="NDM-1-like"/>
</dbReference>
<keyword evidence="4" id="KW-1185">Reference proteome</keyword>
<protein>
    <submittedName>
        <fullName evidence="3">Subclass B3 metallo-beta-lactamase</fullName>
        <ecNumber evidence="3">3.5.2.6</ecNumber>
    </submittedName>
</protein>
<accession>A0ABW0EDM3</accession>
<evidence type="ECO:0000259" key="2">
    <source>
        <dbReference type="SMART" id="SM00849"/>
    </source>
</evidence>
<gene>
    <name evidence="3" type="primary">bla</name>
    <name evidence="3" type="ORF">ACFPIB_11990</name>
</gene>
<dbReference type="InterPro" id="IPR036866">
    <property type="entry name" value="RibonucZ/Hydroxyglut_hydro"/>
</dbReference>
<evidence type="ECO:0000313" key="3">
    <source>
        <dbReference type="EMBL" id="MFC5271336.1"/>
    </source>
</evidence>